<feature type="domain" description="Heterokaryon incompatibility" evidence="2">
    <location>
        <begin position="136"/>
        <end position="328"/>
    </location>
</feature>
<accession>A0A370TXM2</accession>
<dbReference type="OrthoDB" id="2157530at2759"/>
<name>A0A370TXM2_9HELO</name>
<gene>
    <name evidence="3" type="ORF">BP5553_00227</name>
</gene>
<dbReference type="AlphaFoldDB" id="A0A370TXM2"/>
<comment type="caution">
    <text evidence="3">The sequence shown here is derived from an EMBL/GenBank/DDBJ whole genome shotgun (WGS) entry which is preliminary data.</text>
</comment>
<dbReference type="PANTHER" id="PTHR24148:SF64">
    <property type="entry name" value="HETEROKARYON INCOMPATIBILITY DOMAIN-CONTAINING PROTEIN"/>
    <property type="match status" value="1"/>
</dbReference>
<organism evidence="3 4">
    <name type="scientific">Venustampulla echinocandica</name>
    <dbReference type="NCBI Taxonomy" id="2656787"/>
    <lineage>
        <taxon>Eukaryota</taxon>
        <taxon>Fungi</taxon>
        <taxon>Dikarya</taxon>
        <taxon>Ascomycota</taxon>
        <taxon>Pezizomycotina</taxon>
        <taxon>Leotiomycetes</taxon>
        <taxon>Helotiales</taxon>
        <taxon>Pleuroascaceae</taxon>
        <taxon>Venustampulla</taxon>
    </lineage>
</organism>
<sequence>MLWSIGGDFGRLIIKAAKNAALLHFKMYLLETVGNYLSMQTQEANLFTEKDWRTWLGVEFAIFLNYYSYRSYQERKKLDESKPHDDTIQNPLEEFEYTSLPAGEDTIRLLLIYPRPPEAPLKCALFQRKLLSPLCYEAISYCWGSSKEKSEMIVNGRSLKVPSNALEVLKNRSSFWEPKLVWMDSVCINQSDNDEARAEKGRQIALMKTIYGKASTVSVELLGTPNEDVIVAALSHAANEFKILKDRINWTWTTDRNLQEYKKALFKKIMATIAVDVLEELHLPYYSGEDSLPELYKKFAPQRLSWRFEIFRQFLSNPWFERMWVVQEAALARSIRVRYEGIDIQWGHLLTLFELLHTKHSTLGGLLMDGLIISPEGKVSTNSPRPIASATFESMAEIRRKVQSGEERPLAEMLMHCRRFKATYDKDKIFAIHSICSRLPEHLLSPDYSEATTDEMVFINVAECLVDEGHVARMLAVAGTPYTPDNGLESSGSNADTSKFGSEDSDSSSKLSESNKTGLKPGPSDSKAKKDMELPSWVPDWTRVPAAQQLSFVHESLNFRAGGLRQMKAKVHMETLQLNDGYAFDTIAELCGVWEYTTVLDQVWEQSAIDKCMDAVSSSIDKLLESPRAKYQYPDRIGNNSLRAALWRTAVGNRVFTANGSPAPSHLSDGFDQLRAFLKRLEERPSDMMMPEEEETMYMSSMMVLLRGALKCWGGRRLCITNQGFVGAVPPSSELGDDIVVFAGMQTPSVLRRAGSKQHRYIGECYVHGIMNGEMLGAEGCGGHFEIV</sequence>
<dbReference type="Pfam" id="PF06985">
    <property type="entry name" value="HET"/>
    <property type="match status" value="1"/>
</dbReference>
<dbReference type="Proteomes" id="UP000254866">
    <property type="component" value="Unassembled WGS sequence"/>
</dbReference>
<keyword evidence="4" id="KW-1185">Reference proteome</keyword>
<dbReference type="RefSeq" id="XP_031872904.1">
    <property type="nucleotide sequence ID" value="XM_032008850.1"/>
</dbReference>
<dbReference type="InterPro" id="IPR052895">
    <property type="entry name" value="HetReg/Transcr_Mod"/>
</dbReference>
<evidence type="ECO:0000313" key="4">
    <source>
        <dbReference type="Proteomes" id="UP000254866"/>
    </source>
</evidence>
<dbReference type="PANTHER" id="PTHR24148">
    <property type="entry name" value="ANKYRIN REPEAT DOMAIN-CONTAINING PROTEIN 39 HOMOLOG-RELATED"/>
    <property type="match status" value="1"/>
</dbReference>
<dbReference type="EMBL" id="NPIC01000001">
    <property type="protein sequence ID" value="RDL40248.1"/>
    <property type="molecule type" value="Genomic_DNA"/>
</dbReference>
<feature type="region of interest" description="Disordered" evidence="1">
    <location>
        <begin position="481"/>
        <end position="531"/>
    </location>
</feature>
<dbReference type="InterPro" id="IPR010730">
    <property type="entry name" value="HET"/>
</dbReference>
<evidence type="ECO:0000259" key="2">
    <source>
        <dbReference type="Pfam" id="PF06985"/>
    </source>
</evidence>
<dbReference type="GeneID" id="43593076"/>
<dbReference type="Pfam" id="PF26639">
    <property type="entry name" value="Het-6_barrel"/>
    <property type="match status" value="1"/>
</dbReference>
<feature type="compositionally biased region" description="Polar residues" evidence="1">
    <location>
        <begin position="488"/>
        <end position="497"/>
    </location>
</feature>
<proteinExistence type="predicted"/>
<protein>
    <recommendedName>
        <fullName evidence="2">Heterokaryon incompatibility domain-containing protein</fullName>
    </recommendedName>
</protein>
<evidence type="ECO:0000256" key="1">
    <source>
        <dbReference type="SAM" id="MobiDB-lite"/>
    </source>
</evidence>
<reference evidence="3 4" key="1">
    <citation type="journal article" date="2018" name="IMA Fungus">
        <title>IMA Genome-F 9: Draft genome sequence of Annulohypoxylon stygium, Aspergillus mulundensis, Berkeleyomyces basicola (syn. Thielaviopsis basicola), Ceratocystis smalleyi, two Cercospora beticola strains, Coleophoma cylindrospora, Fusarium fracticaudum, Phialophora cf. hyalina, and Morchella septimelata.</title>
        <authorList>
            <person name="Wingfield B.D."/>
            <person name="Bills G.F."/>
            <person name="Dong Y."/>
            <person name="Huang W."/>
            <person name="Nel W.J."/>
            <person name="Swalarsk-Parry B.S."/>
            <person name="Vaghefi N."/>
            <person name="Wilken P.M."/>
            <person name="An Z."/>
            <person name="de Beer Z.W."/>
            <person name="De Vos L."/>
            <person name="Chen L."/>
            <person name="Duong T.A."/>
            <person name="Gao Y."/>
            <person name="Hammerbacher A."/>
            <person name="Kikkert J.R."/>
            <person name="Li Y."/>
            <person name="Li H."/>
            <person name="Li K."/>
            <person name="Li Q."/>
            <person name="Liu X."/>
            <person name="Ma X."/>
            <person name="Naidoo K."/>
            <person name="Pethybridge S.J."/>
            <person name="Sun J."/>
            <person name="Steenkamp E.T."/>
            <person name="van der Nest M.A."/>
            <person name="van Wyk S."/>
            <person name="Wingfield M.J."/>
            <person name="Xiong C."/>
            <person name="Yue Q."/>
            <person name="Zhang X."/>
        </authorList>
    </citation>
    <scope>NUCLEOTIDE SEQUENCE [LARGE SCALE GENOMIC DNA]</scope>
    <source>
        <strain evidence="3 4">BP 5553</strain>
    </source>
</reference>
<evidence type="ECO:0000313" key="3">
    <source>
        <dbReference type="EMBL" id="RDL40248.1"/>
    </source>
</evidence>